<dbReference type="EMBL" id="CP013118">
    <property type="protein sequence ID" value="ALO14993.1"/>
    <property type="molecule type" value="Genomic_DNA"/>
</dbReference>
<dbReference type="AlphaFoldDB" id="A0A0S2HY26"/>
<name>A0A0S2HY26_9BACT</name>
<evidence type="ECO:0000313" key="2">
    <source>
        <dbReference type="EMBL" id="ALO14993.1"/>
    </source>
</evidence>
<protein>
    <recommendedName>
        <fullName evidence="4">YARHG domain-containing protein</fullName>
    </recommendedName>
</protein>
<sequence precursor="true">MHRFFKTRFLQIFIICIYVFPAHAQNSLGEEQSLYNYVKEQYKTSDVLVNGKELFPDDPRINNYPYLFTENWIAADIYIKGEVFYNELIRYNLYSDKLILQFYQNQTLPKAIVIDNQLVDSIDVNGHMFVSVDYLGYSDVDRNFVEYIDGGQIKYSIAYYKDYIRMYSNLNPYGKYSELKTNKYLFRNGETFKVNNRRQFLRVFPDSKREIRRFLRRNNMKYKNATTSQISTLIEFCNELD</sequence>
<accession>A0A0S2HY26</accession>
<dbReference type="RefSeq" id="WP_057952500.1">
    <property type="nucleotide sequence ID" value="NZ_CP013118.1"/>
</dbReference>
<proteinExistence type="predicted"/>
<feature type="chain" id="PRO_5006599231" description="YARHG domain-containing protein" evidence="1">
    <location>
        <begin position="25"/>
        <end position="241"/>
    </location>
</feature>
<dbReference type="KEGG" id="blq:L21SP5_01343"/>
<keyword evidence="3" id="KW-1185">Reference proteome</keyword>
<evidence type="ECO:0008006" key="4">
    <source>
        <dbReference type="Google" id="ProtNLM"/>
    </source>
</evidence>
<evidence type="ECO:0000256" key="1">
    <source>
        <dbReference type="SAM" id="SignalP"/>
    </source>
</evidence>
<dbReference type="Proteomes" id="UP000064893">
    <property type="component" value="Chromosome"/>
</dbReference>
<dbReference type="OrthoDB" id="655382at2"/>
<organism evidence="2 3">
    <name type="scientific">Salinivirga cyanobacteriivorans</name>
    <dbReference type="NCBI Taxonomy" id="1307839"/>
    <lineage>
        <taxon>Bacteria</taxon>
        <taxon>Pseudomonadati</taxon>
        <taxon>Bacteroidota</taxon>
        <taxon>Bacteroidia</taxon>
        <taxon>Bacteroidales</taxon>
        <taxon>Salinivirgaceae</taxon>
        <taxon>Salinivirga</taxon>
    </lineage>
</organism>
<feature type="signal peptide" evidence="1">
    <location>
        <begin position="1"/>
        <end position="24"/>
    </location>
</feature>
<evidence type="ECO:0000313" key="3">
    <source>
        <dbReference type="Proteomes" id="UP000064893"/>
    </source>
</evidence>
<dbReference type="STRING" id="1307839.L21SP5_01343"/>
<gene>
    <name evidence="2" type="ORF">L21SP5_01343</name>
</gene>
<reference evidence="2 3" key="1">
    <citation type="submission" date="2015-11" db="EMBL/GenBank/DDBJ databases">
        <title>Description and complete genome sequence of a novel strain predominating in hypersaline microbial mats and representing a new family of the Bacteriodetes phylum.</title>
        <authorList>
            <person name="Spring S."/>
            <person name="Bunk B."/>
            <person name="Sproer C."/>
            <person name="Klenk H.-P."/>
        </authorList>
    </citation>
    <scope>NUCLEOTIDE SEQUENCE [LARGE SCALE GENOMIC DNA]</scope>
    <source>
        <strain evidence="2 3">L21-Spi-D4</strain>
    </source>
</reference>
<keyword evidence="1" id="KW-0732">Signal</keyword>